<keyword evidence="2" id="KW-1185">Reference proteome</keyword>
<dbReference type="AlphaFoldDB" id="A0A448WXY7"/>
<reference evidence="1" key="1">
    <citation type="submission" date="2018-11" db="EMBL/GenBank/DDBJ databases">
        <authorList>
            <consortium name="Pathogen Informatics"/>
        </authorList>
    </citation>
    <scope>NUCLEOTIDE SEQUENCE</scope>
</reference>
<name>A0A448WXY7_9PLAT</name>
<protein>
    <submittedName>
        <fullName evidence="1">Uncharacterized protein</fullName>
    </submittedName>
</protein>
<evidence type="ECO:0000313" key="2">
    <source>
        <dbReference type="Proteomes" id="UP000784294"/>
    </source>
</evidence>
<dbReference type="Proteomes" id="UP000784294">
    <property type="component" value="Unassembled WGS sequence"/>
</dbReference>
<organism evidence="1 2">
    <name type="scientific">Protopolystoma xenopodis</name>
    <dbReference type="NCBI Taxonomy" id="117903"/>
    <lineage>
        <taxon>Eukaryota</taxon>
        <taxon>Metazoa</taxon>
        <taxon>Spiralia</taxon>
        <taxon>Lophotrochozoa</taxon>
        <taxon>Platyhelminthes</taxon>
        <taxon>Monogenea</taxon>
        <taxon>Polyopisthocotylea</taxon>
        <taxon>Polystomatidea</taxon>
        <taxon>Polystomatidae</taxon>
        <taxon>Protopolystoma</taxon>
    </lineage>
</organism>
<proteinExistence type="predicted"/>
<evidence type="ECO:0000313" key="1">
    <source>
        <dbReference type="EMBL" id="VEL22913.1"/>
    </source>
</evidence>
<accession>A0A448WXY7</accession>
<dbReference type="EMBL" id="CAAALY010059050">
    <property type="protein sequence ID" value="VEL22913.1"/>
    <property type="molecule type" value="Genomic_DNA"/>
</dbReference>
<gene>
    <name evidence="1" type="ORF">PXEA_LOCUS16353</name>
</gene>
<comment type="caution">
    <text evidence="1">The sequence shown here is derived from an EMBL/GenBank/DDBJ whole genome shotgun (WGS) entry which is preliminary data.</text>
</comment>
<sequence>MDSLFYLGSVLSTPKSTATQRAFHSVLHSTEDSQLPSAVAITSPFVYIGFDMARVQKSRHLVVLDRLHPIADACLRLTGIFFAAPPAIGFRNHISNVSAESSIRSGYPSKEPASNCFASLFQRSRRYLSDGMRQI</sequence>